<dbReference type="EMBL" id="AMQN01009706">
    <property type="status" value="NOT_ANNOTATED_CDS"/>
    <property type="molecule type" value="Genomic_DNA"/>
</dbReference>
<proteinExistence type="predicted"/>
<feature type="non-terminal residue" evidence="1">
    <location>
        <position position="54"/>
    </location>
</feature>
<reference evidence="2" key="3">
    <citation type="submission" date="2015-06" db="UniProtKB">
        <authorList>
            <consortium name="EnsemblMetazoa"/>
        </authorList>
    </citation>
    <scope>IDENTIFICATION</scope>
</reference>
<reference evidence="1 3" key="2">
    <citation type="journal article" date="2013" name="Nature">
        <title>Insights into bilaterian evolution from three spiralian genomes.</title>
        <authorList>
            <person name="Simakov O."/>
            <person name="Marletaz F."/>
            <person name="Cho S.J."/>
            <person name="Edsinger-Gonzales E."/>
            <person name="Havlak P."/>
            <person name="Hellsten U."/>
            <person name="Kuo D.H."/>
            <person name="Larsson T."/>
            <person name="Lv J."/>
            <person name="Arendt D."/>
            <person name="Savage R."/>
            <person name="Osoegawa K."/>
            <person name="de Jong P."/>
            <person name="Grimwood J."/>
            <person name="Chapman J.A."/>
            <person name="Shapiro H."/>
            <person name="Aerts A."/>
            <person name="Otillar R.P."/>
            <person name="Terry A.Y."/>
            <person name="Boore J.L."/>
            <person name="Grigoriev I.V."/>
            <person name="Lindberg D.R."/>
            <person name="Seaver E.C."/>
            <person name="Weisblat D.A."/>
            <person name="Putnam N.H."/>
            <person name="Rokhsar D.S."/>
        </authorList>
    </citation>
    <scope>NUCLEOTIDE SEQUENCE</scope>
    <source>
        <strain evidence="1 3">I ESC-2004</strain>
    </source>
</reference>
<gene>
    <name evidence="1" type="ORF">CAPTEDRAFT_80047</name>
</gene>
<dbReference type="EMBL" id="KB306032">
    <property type="protein sequence ID" value="ELU00412.1"/>
    <property type="molecule type" value="Genomic_DNA"/>
</dbReference>
<organism evidence="1">
    <name type="scientific">Capitella teleta</name>
    <name type="common">Polychaete worm</name>
    <dbReference type="NCBI Taxonomy" id="283909"/>
    <lineage>
        <taxon>Eukaryota</taxon>
        <taxon>Metazoa</taxon>
        <taxon>Spiralia</taxon>
        <taxon>Lophotrochozoa</taxon>
        <taxon>Annelida</taxon>
        <taxon>Polychaeta</taxon>
        <taxon>Sedentaria</taxon>
        <taxon>Scolecida</taxon>
        <taxon>Capitellidae</taxon>
        <taxon>Capitella</taxon>
    </lineage>
</organism>
<accession>R7UAW9</accession>
<dbReference type="EnsemblMetazoa" id="CapteT80047">
    <property type="protein sequence ID" value="CapteP80047"/>
    <property type="gene ID" value="CapteG80047"/>
</dbReference>
<feature type="non-terminal residue" evidence="1">
    <location>
        <position position="1"/>
    </location>
</feature>
<dbReference type="Pfam" id="PF22633">
    <property type="entry name" value="F5_F8_type_C_2"/>
    <property type="match status" value="1"/>
</dbReference>
<dbReference type="InterPro" id="IPR051941">
    <property type="entry name" value="BG_Antigen-Binding_Lectin"/>
</dbReference>
<dbReference type="Proteomes" id="UP000014760">
    <property type="component" value="Unassembled WGS sequence"/>
</dbReference>
<dbReference type="OrthoDB" id="6103094at2759"/>
<dbReference type="AlphaFoldDB" id="R7UAW9"/>
<keyword evidence="3" id="KW-1185">Reference proteome</keyword>
<dbReference type="Gene3D" id="2.60.120.260">
    <property type="entry name" value="Galactose-binding domain-like"/>
    <property type="match status" value="1"/>
</dbReference>
<dbReference type="SUPFAM" id="SSF49785">
    <property type="entry name" value="Galactose-binding domain-like"/>
    <property type="match status" value="1"/>
</dbReference>
<evidence type="ECO:0008006" key="4">
    <source>
        <dbReference type="Google" id="ProtNLM"/>
    </source>
</evidence>
<sequence>AVDGNYDARMYMNSCTHTAAHDTSPWWGLDLGQSRVITMVRIYNRADCCGEFLD</sequence>
<dbReference type="InterPro" id="IPR008979">
    <property type="entry name" value="Galactose-bd-like_sf"/>
</dbReference>
<evidence type="ECO:0000313" key="2">
    <source>
        <dbReference type="EnsemblMetazoa" id="CapteP80047"/>
    </source>
</evidence>
<reference evidence="3" key="1">
    <citation type="submission" date="2012-12" db="EMBL/GenBank/DDBJ databases">
        <authorList>
            <person name="Hellsten U."/>
            <person name="Grimwood J."/>
            <person name="Chapman J.A."/>
            <person name="Shapiro H."/>
            <person name="Aerts A."/>
            <person name="Otillar R.P."/>
            <person name="Terry A.Y."/>
            <person name="Boore J.L."/>
            <person name="Simakov O."/>
            <person name="Marletaz F."/>
            <person name="Cho S.-J."/>
            <person name="Edsinger-Gonzales E."/>
            <person name="Havlak P."/>
            <person name="Kuo D.-H."/>
            <person name="Larsson T."/>
            <person name="Lv J."/>
            <person name="Arendt D."/>
            <person name="Savage R."/>
            <person name="Osoegawa K."/>
            <person name="de Jong P."/>
            <person name="Lindberg D.R."/>
            <person name="Seaver E.C."/>
            <person name="Weisblat D.A."/>
            <person name="Putnam N.H."/>
            <person name="Grigoriev I.V."/>
            <person name="Rokhsar D.S."/>
        </authorList>
    </citation>
    <scope>NUCLEOTIDE SEQUENCE</scope>
    <source>
        <strain evidence="3">I ESC-2004</strain>
    </source>
</reference>
<dbReference type="PANTHER" id="PTHR45713:SF6">
    <property type="entry name" value="F5_8 TYPE C DOMAIN-CONTAINING PROTEIN"/>
    <property type="match status" value="1"/>
</dbReference>
<evidence type="ECO:0000313" key="3">
    <source>
        <dbReference type="Proteomes" id="UP000014760"/>
    </source>
</evidence>
<dbReference type="HOGENOM" id="CLU_3056378_0_0_1"/>
<dbReference type="PANTHER" id="PTHR45713">
    <property type="entry name" value="FTP DOMAIN-CONTAINING PROTEIN"/>
    <property type="match status" value="1"/>
</dbReference>
<name>R7UAW9_CAPTE</name>
<evidence type="ECO:0000313" key="1">
    <source>
        <dbReference type="EMBL" id="ELU00412.1"/>
    </source>
</evidence>
<protein>
    <recommendedName>
        <fullName evidence="4">F5/8 type C domain-containing protein</fullName>
    </recommendedName>
</protein>